<gene>
    <name evidence="2" type="primary">fabG</name>
    <name evidence="2" type="ORF">GCM10011583_08520</name>
</gene>
<dbReference type="InterPro" id="IPR050259">
    <property type="entry name" value="SDR"/>
</dbReference>
<dbReference type="PANTHER" id="PTHR42879">
    <property type="entry name" value="3-OXOACYL-(ACYL-CARRIER-PROTEIN) REDUCTASE"/>
    <property type="match status" value="1"/>
</dbReference>
<name>A0ABQ2DYH2_9ACTN</name>
<dbReference type="Proteomes" id="UP000660265">
    <property type="component" value="Unassembled WGS sequence"/>
</dbReference>
<reference evidence="3" key="1">
    <citation type="journal article" date="2019" name="Int. J. Syst. Evol. Microbiol.">
        <title>The Global Catalogue of Microorganisms (GCM) 10K type strain sequencing project: providing services to taxonomists for standard genome sequencing and annotation.</title>
        <authorList>
            <consortium name="The Broad Institute Genomics Platform"/>
            <consortium name="The Broad Institute Genome Sequencing Center for Infectious Disease"/>
            <person name="Wu L."/>
            <person name="Ma J."/>
        </authorList>
    </citation>
    <scope>NUCLEOTIDE SEQUENCE [LARGE SCALE GENOMIC DNA]</scope>
    <source>
        <strain evidence="3">CGMCC 4.7275</strain>
    </source>
</reference>
<accession>A0ABQ2DYH2</accession>
<evidence type="ECO:0000313" key="2">
    <source>
        <dbReference type="EMBL" id="GGJ79245.1"/>
    </source>
</evidence>
<dbReference type="Pfam" id="PF13561">
    <property type="entry name" value="adh_short_C2"/>
    <property type="match status" value="1"/>
</dbReference>
<dbReference type="SUPFAM" id="SSF51735">
    <property type="entry name" value="NAD(P)-binding Rossmann-fold domains"/>
    <property type="match status" value="1"/>
</dbReference>
<organism evidence="2 3">
    <name type="scientific">Streptomyces camponoticapitis</name>
    <dbReference type="NCBI Taxonomy" id="1616125"/>
    <lineage>
        <taxon>Bacteria</taxon>
        <taxon>Bacillati</taxon>
        <taxon>Actinomycetota</taxon>
        <taxon>Actinomycetes</taxon>
        <taxon>Kitasatosporales</taxon>
        <taxon>Streptomycetaceae</taxon>
        <taxon>Streptomyces</taxon>
    </lineage>
</organism>
<keyword evidence="3" id="KW-1185">Reference proteome</keyword>
<protein>
    <submittedName>
        <fullName evidence="2">3-oxoacyl-ACP reductase</fullName>
    </submittedName>
</protein>
<dbReference type="PRINTS" id="PR00081">
    <property type="entry name" value="GDHRDH"/>
</dbReference>
<dbReference type="InterPro" id="IPR002347">
    <property type="entry name" value="SDR_fam"/>
</dbReference>
<dbReference type="Gene3D" id="3.40.50.720">
    <property type="entry name" value="NAD(P)-binding Rossmann-like Domain"/>
    <property type="match status" value="1"/>
</dbReference>
<comment type="caution">
    <text evidence="2">The sequence shown here is derived from an EMBL/GenBank/DDBJ whole genome shotgun (WGS) entry which is preliminary data.</text>
</comment>
<dbReference type="InterPro" id="IPR036291">
    <property type="entry name" value="NAD(P)-bd_dom_sf"/>
</dbReference>
<dbReference type="PRINTS" id="PR00080">
    <property type="entry name" value="SDRFAMILY"/>
</dbReference>
<comment type="similarity">
    <text evidence="1">Belongs to the short-chain dehydrogenases/reductases (SDR) family.</text>
</comment>
<sequence length="262" mass="26689">MDMEMGDRTAVVTGASKGIGLAVTLALTGAGAHVVAGSRSLSDELGELVEAGKVTFVRGDLTEPSGPAELVEAAVKRGGVDILVNSVGAVTPRPDGFLGITEDDWNTSWALGFMTAVRTTRAAVPDMVGRGAGVIVMVGSVNAFLPDPLVLDYSAVKAALTNLAKSLSKELGPRGVRVVSVSPGPVATDLWLGESGMAQTMSRATGRPAEDVAASAVGDTPLGRFTTPEQVADLVTFLAGERAANITGADVTIDAGLITTMR</sequence>
<dbReference type="EMBL" id="BMMV01000002">
    <property type="protein sequence ID" value="GGJ79245.1"/>
    <property type="molecule type" value="Genomic_DNA"/>
</dbReference>
<dbReference type="PANTHER" id="PTHR42879:SF6">
    <property type="entry name" value="NADPH-DEPENDENT REDUCTASE BACG"/>
    <property type="match status" value="1"/>
</dbReference>
<proteinExistence type="inferred from homology"/>
<evidence type="ECO:0000313" key="3">
    <source>
        <dbReference type="Proteomes" id="UP000660265"/>
    </source>
</evidence>
<evidence type="ECO:0000256" key="1">
    <source>
        <dbReference type="ARBA" id="ARBA00006484"/>
    </source>
</evidence>